<evidence type="ECO:0000313" key="7">
    <source>
        <dbReference type="EMBL" id="MBO8440873.1"/>
    </source>
</evidence>
<evidence type="ECO:0000256" key="5">
    <source>
        <dbReference type="ARBA" id="ARBA00022833"/>
    </source>
</evidence>
<protein>
    <submittedName>
        <fullName evidence="7">N-acyl homoserine lactonase family protein</fullName>
    </submittedName>
</protein>
<proteinExistence type="inferred from homology"/>
<dbReference type="EMBL" id="JADIMP010000006">
    <property type="protein sequence ID" value="MBO8440873.1"/>
    <property type="molecule type" value="Genomic_DNA"/>
</dbReference>
<keyword evidence="3" id="KW-0479">Metal-binding</keyword>
<accession>A0A9D9E612</accession>
<evidence type="ECO:0000256" key="1">
    <source>
        <dbReference type="ARBA" id="ARBA00001947"/>
    </source>
</evidence>
<dbReference type="PANTHER" id="PTHR42978">
    <property type="entry name" value="QUORUM-QUENCHING LACTONASE YTNP-RELATED-RELATED"/>
    <property type="match status" value="1"/>
</dbReference>
<dbReference type="Pfam" id="PF00753">
    <property type="entry name" value="Lactamase_B"/>
    <property type="match status" value="1"/>
</dbReference>
<dbReference type="InterPro" id="IPR051013">
    <property type="entry name" value="MBL_superfamily_lactonases"/>
</dbReference>
<dbReference type="CDD" id="cd07729">
    <property type="entry name" value="AHL_lactonase_MBL-fold"/>
    <property type="match status" value="1"/>
</dbReference>
<evidence type="ECO:0000256" key="4">
    <source>
        <dbReference type="ARBA" id="ARBA00022801"/>
    </source>
</evidence>
<name>A0A9D9E612_9LACO</name>
<dbReference type="InterPro" id="IPR036866">
    <property type="entry name" value="RibonucZ/Hydroxyglut_hydro"/>
</dbReference>
<dbReference type="SMART" id="SM00849">
    <property type="entry name" value="Lactamase_B"/>
    <property type="match status" value="1"/>
</dbReference>
<evidence type="ECO:0000256" key="3">
    <source>
        <dbReference type="ARBA" id="ARBA00022723"/>
    </source>
</evidence>
<dbReference type="InterPro" id="IPR001279">
    <property type="entry name" value="Metallo-B-lactamas"/>
</dbReference>
<comment type="cofactor">
    <cofactor evidence="1">
        <name>Zn(2+)</name>
        <dbReference type="ChEBI" id="CHEBI:29105"/>
    </cofactor>
</comment>
<dbReference type="GO" id="GO:0016787">
    <property type="term" value="F:hydrolase activity"/>
    <property type="evidence" value="ECO:0007669"/>
    <property type="project" value="UniProtKB-KW"/>
</dbReference>
<gene>
    <name evidence="7" type="ORF">IAA89_00250</name>
</gene>
<dbReference type="PANTHER" id="PTHR42978:SF2">
    <property type="entry name" value="102 KBASES UNSTABLE REGION: FROM 1 TO 119443"/>
    <property type="match status" value="1"/>
</dbReference>
<comment type="similarity">
    <text evidence="2">Belongs to the metallo-beta-lactamase superfamily.</text>
</comment>
<reference evidence="7" key="1">
    <citation type="submission" date="2020-10" db="EMBL/GenBank/DDBJ databases">
        <authorList>
            <person name="Gilroy R."/>
        </authorList>
    </citation>
    <scope>NUCLEOTIDE SEQUENCE</scope>
    <source>
        <strain evidence="7">C6-149</strain>
    </source>
</reference>
<dbReference type="SUPFAM" id="SSF56281">
    <property type="entry name" value="Metallo-hydrolase/oxidoreductase"/>
    <property type="match status" value="1"/>
</dbReference>
<dbReference type="GO" id="GO:0046872">
    <property type="term" value="F:metal ion binding"/>
    <property type="evidence" value="ECO:0007669"/>
    <property type="project" value="UniProtKB-KW"/>
</dbReference>
<evidence type="ECO:0000259" key="6">
    <source>
        <dbReference type="SMART" id="SM00849"/>
    </source>
</evidence>
<dbReference type="Proteomes" id="UP000823614">
    <property type="component" value="Unassembled WGS sequence"/>
</dbReference>
<organism evidence="7 8">
    <name type="scientific">Candidatus Gallilactobacillus intestinavium</name>
    <dbReference type="NCBI Taxonomy" id="2840838"/>
    <lineage>
        <taxon>Bacteria</taxon>
        <taxon>Bacillati</taxon>
        <taxon>Bacillota</taxon>
        <taxon>Bacilli</taxon>
        <taxon>Lactobacillales</taxon>
        <taxon>Lactobacillaceae</taxon>
        <taxon>Lactobacillaceae incertae sedis</taxon>
        <taxon>Candidatus Gallilactobacillus</taxon>
    </lineage>
</organism>
<evidence type="ECO:0000256" key="2">
    <source>
        <dbReference type="ARBA" id="ARBA00007749"/>
    </source>
</evidence>
<evidence type="ECO:0000313" key="8">
    <source>
        <dbReference type="Proteomes" id="UP000823614"/>
    </source>
</evidence>
<reference evidence="7" key="2">
    <citation type="journal article" date="2021" name="PeerJ">
        <title>Extensive microbial diversity within the chicken gut microbiome revealed by metagenomics and culture.</title>
        <authorList>
            <person name="Gilroy R."/>
            <person name="Ravi A."/>
            <person name="Getino M."/>
            <person name="Pursley I."/>
            <person name="Horton D.L."/>
            <person name="Alikhan N.F."/>
            <person name="Baker D."/>
            <person name="Gharbi K."/>
            <person name="Hall N."/>
            <person name="Watson M."/>
            <person name="Adriaenssens E.M."/>
            <person name="Foster-Nyarko E."/>
            <person name="Jarju S."/>
            <person name="Secka A."/>
            <person name="Antonio M."/>
            <person name="Oren A."/>
            <person name="Chaudhuri R.R."/>
            <person name="La Ragione R."/>
            <person name="Hildebrand F."/>
            <person name="Pallen M.J."/>
        </authorList>
    </citation>
    <scope>NUCLEOTIDE SEQUENCE</scope>
    <source>
        <strain evidence="7">C6-149</strain>
    </source>
</reference>
<keyword evidence="4" id="KW-0378">Hydrolase</keyword>
<dbReference type="AlphaFoldDB" id="A0A9D9E612"/>
<sequence length="275" mass="31209">MEQIKIHILHTGLMEIDRSLANAYLSRNHWAYSGLFSNRKRKIVVPISSYLIEHPSGIVLIDTGWSKKIRQSQWQELKIRKFGINGYLPSGWAVDEQLNALGFLPSDIDCVLLSHLHPDHVGGLQLVAKAKKILVSRLEWDAANKFSCIYNKQNWQNIINIDKFEYKILKIGPYYQALDLFNDGSFLQVYTPGHTQGQFSTVVQGSDGRYVLLASDVAFSQENWNKLQIPGLYQDKTAAIRSLGWIQQAANSSNCIETLANHDINVKPHSITLPY</sequence>
<dbReference type="Gene3D" id="3.60.15.10">
    <property type="entry name" value="Ribonuclease Z/Hydroxyacylglutathione hydrolase-like"/>
    <property type="match status" value="1"/>
</dbReference>
<keyword evidence="5" id="KW-0862">Zinc</keyword>
<feature type="domain" description="Metallo-beta-lactamase" evidence="6">
    <location>
        <begin position="46"/>
        <end position="262"/>
    </location>
</feature>
<comment type="caution">
    <text evidence="7">The sequence shown here is derived from an EMBL/GenBank/DDBJ whole genome shotgun (WGS) entry which is preliminary data.</text>
</comment>